<evidence type="ECO:0000313" key="2">
    <source>
        <dbReference type="Proteomes" id="UP001153050"/>
    </source>
</evidence>
<proteinExistence type="predicted"/>
<dbReference type="EMBL" id="CAKXZT010000091">
    <property type="protein sequence ID" value="CAH2398016.1"/>
    <property type="molecule type" value="Genomic_DNA"/>
</dbReference>
<sequence>MFPNHNKKARRTFRHGGLSSQSLRSFNDFDDLARARINDNGPVVDDNGAVFGVGDFMEFDRLG</sequence>
<protein>
    <submittedName>
        <fullName evidence="1">Uncharacterized protein</fullName>
    </submittedName>
</protein>
<reference evidence="1 2" key="1">
    <citation type="submission" date="2022-03" db="EMBL/GenBank/DDBJ databases">
        <authorList>
            <person name="Brunel B."/>
        </authorList>
    </citation>
    <scope>NUCLEOTIDE SEQUENCE [LARGE SCALE GENOMIC DNA]</scope>
    <source>
        <strain evidence="1">STM5069sample</strain>
    </source>
</reference>
<comment type="caution">
    <text evidence="1">The sequence shown here is derived from an EMBL/GenBank/DDBJ whole genome shotgun (WGS) entry which is preliminary data.</text>
</comment>
<accession>A0ABN8JIM3</accession>
<evidence type="ECO:0000313" key="1">
    <source>
        <dbReference type="EMBL" id="CAH2398016.1"/>
    </source>
</evidence>
<dbReference type="Proteomes" id="UP001153050">
    <property type="component" value="Unassembled WGS sequence"/>
</dbReference>
<organism evidence="1 2">
    <name type="scientific">Mesorhizobium escarrei</name>
    <dbReference type="NCBI Taxonomy" id="666018"/>
    <lineage>
        <taxon>Bacteria</taxon>
        <taxon>Pseudomonadati</taxon>
        <taxon>Pseudomonadota</taxon>
        <taxon>Alphaproteobacteria</taxon>
        <taxon>Hyphomicrobiales</taxon>
        <taxon>Phyllobacteriaceae</taxon>
        <taxon>Mesorhizobium</taxon>
    </lineage>
</organism>
<gene>
    <name evidence="1" type="ORF">MES5069_1800001</name>
</gene>
<keyword evidence="2" id="KW-1185">Reference proteome</keyword>
<name>A0ABN8JIM3_9HYPH</name>